<sequence length="121" mass="13733">MNYTGADIQAAEQAIVDAWNVYLQRKERYDGSVSKGHEGYAKRHFLKPMNQAYADWERAVQYRDSIVSGIDTVENLDYMNAQRDYQSAQLDGASSGTSQQDVSSYIYLGLAVLVIAYFWQS</sequence>
<keyword evidence="1" id="KW-0472">Membrane</keyword>
<feature type="transmembrane region" description="Helical" evidence="1">
    <location>
        <begin position="102"/>
        <end position="119"/>
    </location>
</feature>
<reference evidence="2 3" key="1">
    <citation type="submission" date="2018-03" db="EMBL/GenBank/DDBJ databases">
        <title>Genomic Encyclopedia of Archaeal and Bacterial Type Strains, Phase II (KMG-II): from individual species to whole genera.</title>
        <authorList>
            <person name="Goeker M."/>
        </authorList>
    </citation>
    <scope>NUCLEOTIDE SEQUENCE [LARGE SCALE GENOMIC DNA]</scope>
    <source>
        <strain evidence="2 3">DSM 27267</strain>
    </source>
</reference>
<evidence type="ECO:0000313" key="3">
    <source>
        <dbReference type="Proteomes" id="UP000240621"/>
    </source>
</evidence>
<evidence type="ECO:0000256" key="1">
    <source>
        <dbReference type="SAM" id="Phobius"/>
    </source>
</evidence>
<comment type="caution">
    <text evidence="2">The sequence shown here is derived from an EMBL/GenBank/DDBJ whole genome shotgun (WGS) entry which is preliminary data.</text>
</comment>
<organism evidence="2 3">
    <name type="scientific">Prolixibacter denitrificans</name>
    <dbReference type="NCBI Taxonomy" id="1541063"/>
    <lineage>
        <taxon>Bacteria</taxon>
        <taxon>Pseudomonadati</taxon>
        <taxon>Bacteroidota</taxon>
        <taxon>Bacteroidia</taxon>
        <taxon>Marinilabiliales</taxon>
        <taxon>Prolixibacteraceae</taxon>
        <taxon>Prolixibacter</taxon>
    </lineage>
</organism>
<dbReference type="Proteomes" id="UP000240621">
    <property type="component" value="Unassembled WGS sequence"/>
</dbReference>
<accession>A0A2P8CH34</accession>
<keyword evidence="1" id="KW-1133">Transmembrane helix</keyword>
<dbReference type="EMBL" id="PYGC01000002">
    <property type="protein sequence ID" value="PSK84294.1"/>
    <property type="molecule type" value="Genomic_DNA"/>
</dbReference>
<proteinExistence type="predicted"/>
<name>A0A2P8CH34_9BACT</name>
<keyword evidence="1" id="KW-0812">Transmembrane</keyword>
<dbReference type="AlphaFoldDB" id="A0A2P8CH34"/>
<protein>
    <submittedName>
        <fullName evidence="2">Uncharacterized protein</fullName>
    </submittedName>
</protein>
<gene>
    <name evidence="2" type="ORF">CLV93_10279</name>
</gene>
<evidence type="ECO:0000313" key="2">
    <source>
        <dbReference type="EMBL" id="PSK84294.1"/>
    </source>
</evidence>